<dbReference type="Pfam" id="PF13426">
    <property type="entry name" value="PAS_9"/>
    <property type="match status" value="2"/>
</dbReference>
<dbReference type="SMART" id="SM00086">
    <property type="entry name" value="PAC"/>
    <property type="match status" value="3"/>
</dbReference>
<dbReference type="PANTHER" id="PTHR44757">
    <property type="entry name" value="DIGUANYLATE CYCLASE DGCP"/>
    <property type="match status" value="1"/>
</dbReference>
<dbReference type="PANTHER" id="PTHR44757:SF2">
    <property type="entry name" value="BIOFILM ARCHITECTURE MAINTENANCE PROTEIN MBAA"/>
    <property type="match status" value="1"/>
</dbReference>
<reference evidence="5 6" key="1">
    <citation type="submission" date="2016-10" db="EMBL/GenBank/DDBJ databases">
        <authorList>
            <person name="de Groot N.N."/>
        </authorList>
    </citation>
    <scope>NUCLEOTIDE SEQUENCE [LARGE SCALE GENOMIC DNA]</scope>
    <source>
        <strain evidence="5 6">DSM 25186</strain>
    </source>
</reference>
<evidence type="ECO:0000259" key="4">
    <source>
        <dbReference type="PROSITE" id="PS50113"/>
    </source>
</evidence>
<keyword evidence="2" id="KW-1133">Transmembrane helix</keyword>
<keyword evidence="2" id="KW-0472">Membrane</keyword>
<dbReference type="Pfam" id="PF08448">
    <property type="entry name" value="PAS_4"/>
    <property type="match status" value="1"/>
</dbReference>
<feature type="domain" description="PAC" evidence="4">
    <location>
        <begin position="549"/>
        <end position="601"/>
    </location>
</feature>
<dbReference type="SUPFAM" id="SSF55785">
    <property type="entry name" value="PYP-like sensor domain (PAS domain)"/>
    <property type="match status" value="4"/>
</dbReference>
<sequence>MRNERTSSVFFALLAGASFLLGIACWLAFSTQHLGTEALWRGRVAMEKVHSHYLLYHQTGQQTYATATSLAAQEALESLQKFTAGAVGKEIDALQRGLTALQDPTSGAYRDQEAALTSLIQHWENVQLRFLESQAASRRNRNALVMLTLCTGLLLVACAALLMYQRVLQPLQKLTLHLQNISSGNAHMETSFQTHGPLAALGACLQQLLAHVTDAAAFAHSIGEGKFDATFEVTGEQDALGNALNDMRHKLMEVAEEEKIRNWRINGVARLSELIRDHQQSTPEQMAYAFISHFVRYTESNQGGVFLLNDENSDDIFLEQAATYAFNKQKFLEQRIAPGDGLVGQCFVEGETIYLEEVPERYISITSGLGDAPPRAVLLVPIKVNDQVYGVIELASFHRFKPYQIEFVSEVGETLGVTIAGIRTNRQTSLLLEESRRSNAELQLAEREMQQNAEELQATQEELNRRLEELREETNLSQCIIEAINKTNATVEFDMEGNITQVNNMYLTVMGYERDEMIGIAEAQLIAQDEANRLQFEMLWDSLRRGSYHGGEYRRMAKNGREVWLNGTYNPIFDTDGKPYKIIQFAQFVTDDKEKDLDLTSKINAMSQSFPMLDLDLTGNLIKANLAFVEMTGVKRSALRKMNLWQLLAEEQAEPAIYESIWPKIQEGESISELLPYRTGENEIRYCLTNFSPIRNLAGEVYKVMTMIIDITDQRKLQDELRMHQEQLSETVAELKVVQASLSTQKAELETRVHMLDQTTCIFEIDHKGKMLALNDSFRQCMNLADAPLDKLKLTDLIATDLQAENILAVIQATAQEGALFRQTLPYRSATGTMCWGDTTIARVPVSEDTPNGAKQRYLGILFDVTQQVAQESELRKSLARERMKNAILDTKSDREVDLMEKLLGDIVAEAGQTGSIPLNSLMEHDSLPMLHLDAEGNILHVNPSAHQFIGYTHEELENQSFLSLLDFPDKEAQKHFVEQIQRGDVQIITLSMRLRYSIGQQVQTTLIPVFTSQHHQVLAFLNPL</sequence>
<gene>
    <name evidence="5" type="ORF">SAMN05421823_102692</name>
</gene>
<feature type="coiled-coil region" evidence="1">
    <location>
        <begin position="432"/>
        <end position="476"/>
    </location>
</feature>
<protein>
    <submittedName>
        <fullName evidence="5">PAS domain S-box-containing protein</fullName>
    </submittedName>
</protein>
<dbReference type="InterPro" id="IPR013655">
    <property type="entry name" value="PAS_fold_3"/>
</dbReference>
<dbReference type="PROSITE" id="PS51257">
    <property type="entry name" value="PROKAR_LIPOPROTEIN"/>
    <property type="match status" value="1"/>
</dbReference>
<feature type="transmembrane region" description="Helical" evidence="2">
    <location>
        <begin position="6"/>
        <end position="29"/>
    </location>
</feature>
<evidence type="ECO:0000313" key="6">
    <source>
        <dbReference type="Proteomes" id="UP000198510"/>
    </source>
</evidence>
<dbReference type="InterPro" id="IPR029016">
    <property type="entry name" value="GAF-like_dom_sf"/>
</dbReference>
<feature type="domain" description="PAS" evidence="3">
    <location>
        <begin position="494"/>
        <end position="546"/>
    </location>
</feature>
<dbReference type="STRING" id="1075417.SAMN05421823_102692"/>
<dbReference type="InterPro" id="IPR001610">
    <property type="entry name" value="PAC"/>
</dbReference>
<dbReference type="InterPro" id="IPR052155">
    <property type="entry name" value="Biofilm_reg_signaling"/>
</dbReference>
<feature type="domain" description="PAS" evidence="3">
    <location>
        <begin position="919"/>
        <end position="985"/>
    </location>
</feature>
<dbReference type="RefSeq" id="WP_089680555.1">
    <property type="nucleotide sequence ID" value="NZ_FNFO01000002.1"/>
</dbReference>
<keyword evidence="2" id="KW-0812">Transmembrane</keyword>
<dbReference type="Pfam" id="PF08447">
    <property type="entry name" value="PAS_3"/>
    <property type="match status" value="1"/>
</dbReference>
<dbReference type="Pfam" id="PF13185">
    <property type="entry name" value="GAF_2"/>
    <property type="match status" value="1"/>
</dbReference>
<dbReference type="Gene3D" id="3.30.450.40">
    <property type="match status" value="1"/>
</dbReference>
<evidence type="ECO:0000259" key="3">
    <source>
        <dbReference type="PROSITE" id="PS50112"/>
    </source>
</evidence>
<dbReference type="InterPro" id="IPR000700">
    <property type="entry name" value="PAS-assoc_C"/>
</dbReference>
<dbReference type="InterPro" id="IPR013656">
    <property type="entry name" value="PAS_4"/>
</dbReference>
<feature type="domain" description="PAC" evidence="4">
    <location>
        <begin position="670"/>
        <end position="723"/>
    </location>
</feature>
<dbReference type="InterPro" id="IPR000014">
    <property type="entry name" value="PAS"/>
</dbReference>
<dbReference type="PROSITE" id="PS50113">
    <property type="entry name" value="PAC"/>
    <property type="match status" value="2"/>
</dbReference>
<keyword evidence="6" id="KW-1185">Reference proteome</keyword>
<dbReference type="InterPro" id="IPR003018">
    <property type="entry name" value="GAF"/>
</dbReference>
<dbReference type="Proteomes" id="UP000198510">
    <property type="component" value="Unassembled WGS sequence"/>
</dbReference>
<keyword evidence="1" id="KW-0175">Coiled coil</keyword>
<dbReference type="SUPFAM" id="SSF55781">
    <property type="entry name" value="GAF domain-like"/>
    <property type="match status" value="1"/>
</dbReference>
<dbReference type="SMART" id="SM00065">
    <property type="entry name" value="GAF"/>
    <property type="match status" value="1"/>
</dbReference>
<dbReference type="EMBL" id="FNFO01000002">
    <property type="protein sequence ID" value="SDK42132.1"/>
    <property type="molecule type" value="Genomic_DNA"/>
</dbReference>
<evidence type="ECO:0000313" key="5">
    <source>
        <dbReference type="EMBL" id="SDK42132.1"/>
    </source>
</evidence>
<dbReference type="SMART" id="SM00091">
    <property type="entry name" value="PAS"/>
    <property type="match status" value="4"/>
</dbReference>
<dbReference type="AlphaFoldDB" id="A0A1G9BRP1"/>
<feature type="transmembrane region" description="Helical" evidence="2">
    <location>
        <begin position="143"/>
        <end position="164"/>
    </location>
</feature>
<evidence type="ECO:0000256" key="1">
    <source>
        <dbReference type="SAM" id="Coils"/>
    </source>
</evidence>
<evidence type="ECO:0000256" key="2">
    <source>
        <dbReference type="SAM" id="Phobius"/>
    </source>
</evidence>
<dbReference type="NCBIfam" id="TIGR00229">
    <property type="entry name" value="sensory_box"/>
    <property type="match status" value="3"/>
</dbReference>
<organism evidence="5 6">
    <name type="scientific">Catalinimonas alkaloidigena</name>
    <dbReference type="NCBI Taxonomy" id="1075417"/>
    <lineage>
        <taxon>Bacteria</taxon>
        <taxon>Pseudomonadati</taxon>
        <taxon>Bacteroidota</taxon>
        <taxon>Cytophagia</taxon>
        <taxon>Cytophagales</taxon>
        <taxon>Catalimonadaceae</taxon>
        <taxon>Catalinimonas</taxon>
    </lineage>
</organism>
<dbReference type="OrthoDB" id="1120715at2"/>
<accession>A0A1G9BRP1</accession>
<dbReference type="PROSITE" id="PS50112">
    <property type="entry name" value="PAS"/>
    <property type="match status" value="2"/>
</dbReference>
<dbReference type="CDD" id="cd00130">
    <property type="entry name" value="PAS"/>
    <property type="match status" value="4"/>
</dbReference>
<dbReference type="Gene3D" id="3.30.450.20">
    <property type="entry name" value="PAS domain"/>
    <property type="match status" value="4"/>
</dbReference>
<dbReference type="InterPro" id="IPR035965">
    <property type="entry name" value="PAS-like_dom_sf"/>
</dbReference>
<proteinExistence type="predicted"/>
<name>A0A1G9BRP1_9BACT</name>